<dbReference type="AlphaFoldDB" id="A0A975H9B5"/>
<feature type="compositionally biased region" description="Polar residues" evidence="1">
    <location>
        <begin position="243"/>
        <end position="272"/>
    </location>
</feature>
<dbReference type="Proteomes" id="UP000663920">
    <property type="component" value="Chromosome"/>
</dbReference>
<evidence type="ECO:0000256" key="2">
    <source>
        <dbReference type="SAM" id="SignalP"/>
    </source>
</evidence>
<feature type="chain" id="PRO_5037633609" evidence="2">
    <location>
        <begin position="21"/>
        <end position="348"/>
    </location>
</feature>
<keyword evidence="2" id="KW-0732">Signal</keyword>
<evidence type="ECO:0000313" key="4">
    <source>
        <dbReference type="Proteomes" id="UP000663920"/>
    </source>
</evidence>
<sequence>MKKGILLLLAMFMMVSTVEAKNGNLLPNSNRVYYSYDDSVNFTERGIEFFVFLNGEFDFNTHYNDSYYDYNGRRFSTNGVRVDRDYRGRIRRVGNVFINYDFRGNVTRIGNVFLRYYRGNLTNVGNLRVVYNRGGFPTFYGNVKNEYYNYNGIPINLSLGKVCNYNDAYFYRNDFRRNYTQFREDSRYFYYRANRNARIGSRNKILKRRKPIAVTRNNTYNKRKNISYRKSNSARMLGYNIKRNTISNSGRRTSTNTNSRNYDSNIRRNTFVTPKRRTSNVSSRNTIATTKKAVPTRRPSTTSTRNSSVTRNKVAPKKRKASKIKRKVAYKKRVSNSSTSRRKSKHRN</sequence>
<feature type="compositionally biased region" description="Polar residues" evidence="1">
    <location>
        <begin position="279"/>
        <end position="289"/>
    </location>
</feature>
<protein>
    <submittedName>
        <fullName evidence="3">Uncharacterized protein</fullName>
    </submittedName>
</protein>
<name>A0A975H9B5_9FLAO</name>
<feature type="region of interest" description="Disordered" evidence="1">
    <location>
        <begin position="243"/>
        <end position="348"/>
    </location>
</feature>
<reference evidence="3 4" key="1">
    <citation type="submission" date="2021-03" db="EMBL/GenBank/DDBJ databases">
        <title>Complete genome of Polaribacter_sp.SM13.</title>
        <authorList>
            <person name="Jeong S.W."/>
            <person name="Bae J.W."/>
        </authorList>
    </citation>
    <scope>NUCLEOTIDE SEQUENCE [LARGE SCALE GENOMIC DNA]</scope>
    <source>
        <strain evidence="3 4">SM13</strain>
    </source>
</reference>
<organism evidence="3 4">
    <name type="scientific">Polaribacter cellanae</name>
    <dbReference type="NCBI Taxonomy" id="2818493"/>
    <lineage>
        <taxon>Bacteria</taxon>
        <taxon>Pseudomonadati</taxon>
        <taxon>Bacteroidota</taxon>
        <taxon>Flavobacteriia</taxon>
        <taxon>Flavobacteriales</taxon>
        <taxon>Flavobacteriaceae</taxon>
    </lineage>
</organism>
<dbReference type="RefSeq" id="WP_208078584.1">
    <property type="nucleotide sequence ID" value="NZ_CP071869.1"/>
</dbReference>
<feature type="signal peptide" evidence="2">
    <location>
        <begin position="1"/>
        <end position="20"/>
    </location>
</feature>
<evidence type="ECO:0000313" key="3">
    <source>
        <dbReference type="EMBL" id="QTE22680.1"/>
    </source>
</evidence>
<feature type="compositionally biased region" description="Basic residues" evidence="1">
    <location>
        <begin position="314"/>
        <end position="348"/>
    </location>
</feature>
<evidence type="ECO:0000256" key="1">
    <source>
        <dbReference type="SAM" id="MobiDB-lite"/>
    </source>
</evidence>
<dbReference type="EMBL" id="CP071869">
    <property type="protein sequence ID" value="QTE22680.1"/>
    <property type="molecule type" value="Genomic_DNA"/>
</dbReference>
<dbReference type="KEGG" id="pcea:J3359_18120"/>
<feature type="compositionally biased region" description="Low complexity" evidence="1">
    <location>
        <begin position="296"/>
        <end position="313"/>
    </location>
</feature>
<accession>A0A975H9B5</accession>
<proteinExistence type="predicted"/>
<keyword evidence="4" id="KW-1185">Reference proteome</keyword>
<gene>
    <name evidence="3" type="ORF">J3359_18120</name>
</gene>